<feature type="transmembrane region" description="Helical" evidence="1">
    <location>
        <begin position="40"/>
        <end position="59"/>
    </location>
</feature>
<feature type="transmembrane region" description="Helical" evidence="1">
    <location>
        <begin position="12"/>
        <end position="34"/>
    </location>
</feature>
<organism evidence="2">
    <name type="scientific">Siphoviridae sp. ctBCr48</name>
    <dbReference type="NCBI Taxonomy" id="2827802"/>
    <lineage>
        <taxon>Viruses</taxon>
        <taxon>Duplodnaviria</taxon>
        <taxon>Heunggongvirae</taxon>
        <taxon>Uroviricota</taxon>
        <taxon>Caudoviricetes</taxon>
    </lineage>
</organism>
<reference evidence="2" key="1">
    <citation type="journal article" date="2021" name="Proc. Natl. Acad. Sci. U.S.A.">
        <title>A Catalog of Tens of Thousands of Viruses from Human Metagenomes Reveals Hidden Associations with Chronic Diseases.</title>
        <authorList>
            <person name="Tisza M.J."/>
            <person name="Buck C.B."/>
        </authorList>
    </citation>
    <scope>NUCLEOTIDE SEQUENCE</scope>
    <source>
        <strain evidence="2">CtBCr48</strain>
    </source>
</reference>
<name>A0A8S5SH57_9CAUD</name>
<keyword evidence="1" id="KW-1133">Transmembrane helix</keyword>
<protein>
    <submittedName>
        <fullName evidence="2">Transmembrane protein</fullName>
    </submittedName>
</protein>
<keyword evidence="1" id="KW-0472">Membrane</keyword>
<evidence type="ECO:0000256" key="1">
    <source>
        <dbReference type="SAM" id="Phobius"/>
    </source>
</evidence>
<accession>A0A8S5SH57</accession>
<keyword evidence="1 2" id="KW-0812">Transmembrane</keyword>
<sequence>MNNKQASCEIGFAGLLTIVFIVLKLCGVIAWSWWWVLSPLWMSEILWTIFVIIVLLMGGRKNGRG</sequence>
<proteinExistence type="predicted"/>
<dbReference type="EMBL" id="BK032595">
    <property type="protein sequence ID" value="DAF50333.1"/>
    <property type="molecule type" value="Genomic_DNA"/>
</dbReference>
<evidence type="ECO:0000313" key="2">
    <source>
        <dbReference type="EMBL" id="DAF50333.1"/>
    </source>
</evidence>